<gene>
    <name evidence="9" type="ORF">DVH24_006701</name>
</gene>
<evidence type="ECO:0000259" key="7">
    <source>
        <dbReference type="PROSITE" id="PS50128"/>
    </source>
</evidence>
<feature type="domain" description="SURP motif" evidence="7">
    <location>
        <begin position="301"/>
        <end position="344"/>
    </location>
</feature>
<feature type="compositionally biased region" description="Polar residues" evidence="6">
    <location>
        <begin position="117"/>
        <end position="126"/>
    </location>
</feature>
<dbReference type="InterPro" id="IPR040169">
    <property type="entry name" value="SUGP1/2"/>
</dbReference>
<feature type="region of interest" description="Disordered" evidence="6">
    <location>
        <begin position="428"/>
        <end position="460"/>
    </location>
</feature>
<keyword evidence="2" id="KW-0507">mRNA processing</keyword>
<feature type="compositionally biased region" description="Low complexity" evidence="6">
    <location>
        <begin position="197"/>
        <end position="211"/>
    </location>
</feature>
<reference evidence="9 10" key="1">
    <citation type="submission" date="2018-10" db="EMBL/GenBank/DDBJ databases">
        <title>A high-quality apple genome assembly.</title>
        <authorList>
            <person name="Hu J."/>
        </authorList>
    </citation>
    <scope>NUCLEOTIDE SEQUENCE [LARGE SCALE GENOMIC DNA]</scope>
    <source>
        <strain evidence="10">cv. HFTH1</strain>
        <tissue evidence="9">Young leaf</tissue>
    </source>
</reference>
<keyword evidence="10" id="KW-1185">Reference proteome</keyword>
<sequence>MFRPVPSHPIPFRPVCVPNEARTTELDELKTQLQQIQATQQQMNQQQQMMMMMFMQGMQQPQTYLPCPPAPQHSEREGGRRGESSRYLQQIQAAQQQMNQQQMMMMMFRQGMQQPQTYPHSPQASQHSEREGGRRKESSRKKMRRKNLSKLGSFPMDKGVTPSLFVNDGSFMERFRQLQQEKDKDKGSAADESRPSKVVPGTLTPTTTGKTSAELKANDARKVAAASGSKLAFSLKQKSKIVAPPVKLGADEDEDEADAANVAAGVPTKRQKLGQPDAVEESYRQVDVAPPFRTDSTVKIVADKLASFVAKHGRQFEHITRQKNPGDTPFKFLFDESCSDYKYYEYQLAIEEKALQQTRDSQTSRNGGTSMSASKSTSSSQRSTVNHPNYQTSASALYDDTEGRTGELTAPTGADPIAMMEYYVKKAAQEERKRQPKQSKDEMPPPASLQAPSLKKGHHMGDYIPQEELEKFMAACNDAAAQKAAKEAADRAKIQADNVGHKLLSKMGWKEGEGLGSSRRGISDPIMAGNVKKDNLGVGAQQPGEVTAEDDIYEQYKKRMMLGYRYRPNPLVLPNLPFPSFVRLSKFNIRVVKNFYHNNPRKAYY</sequence>
<feature type="region of interest" description="Disordered" evidence="6">
    <location>
        <begin position="61"/>
        <end position="87"/>
    </location>
</feature>
<organism evidence="9 10">
    <name type="scientific">Malus domestica</name>
    <name type="common">Apple</name>
    <name type="synonym">Pyrus malus</name>
    <dbReference type="NCBI Taxonomy" id="3750"/>
    <lineage>
        <taxon>Eukaryota</taxon>
        <taxon>Viridiplantae</taxon>
        <taxon>Streptophyta</taxon>
        <taxon>Embryophyta</taxon>
        <taxon>Tracheophyta</taxon>
        <taxon>Spermatophyta</taxon>
        <taxon>Magnoliopsida</taxon>
        <taxon>eudicotyledons</taxon>
        <taxon>Gunneridae</taxon>
        <taxon>Pentapetalae</taxon>
        <taxon>rosids</taxon>
        <taxon>fabids</taxon>
        <taxon>Rosales</taxon>
        <taxon>Rosaceae</taxon>
        <taxon>Amygdaloideae</taxon>
        <taxon>Maleae</taxon>
        <taxon>Malus</taxon>
    </lineage>
</organism>
<feature type="compositionally biased region" description="Basic and acidic residues" evidence="6">
    <location>
        <begin position="179"/>
        <end position="195"/>
    </location>
</feature>
<dbReference type="AlphaFoldDB" id="A0A498KGC2"/>
<dbReference type="InterPro" id="IPR000061">
    <property type="entry name" value="Surp"/>
</dbReference>
<dbReference type="EMBL" id="RDQH01000328">
    <property type="protein sequence ID" value="RXI05444.1"/>
    <property type="molecule type" value="Genomic_DNA"/>
</dbReference>
<evidence type="ECO:0000256" key="2">
    <source>
        <dbReference type="ARBA" id="ARBA00022664"/>
    </source>
</evidence>
<feature type="region of interest" description="Disordered" evidence="6">
    <location>
        <begin position="112"/>
        <end position="162"/>
    </location>
</feature>
<feature type="coiled-coil region" evidence="5">
    <location>
        <begin position="19"/>
        <end position="49"/>
    </location>
</feature>
<proteinExistence type="predicted"/>
<dbReference type="Pfam" id="PF01805">
    <property type="entry name" value="Surp"/>
    <property type="match status" value="1"/>
</dbReference>
<keyword evidence="5" id="KW-0175">Coiled coil</keyword>
<accession>A0A498KGC2</accession>
<feature type="compositionally biased region" description="Basic residues" evidence="6">
    <location>
        <begin position="137"/>
        <end position="148"/>
    </location>
</feature>
<evidence type="ECO:0000256" key="5">
    <source>
        <dbReference type="SAM" id="Coils"/>
    </source>
</evidence>
<dbReference type="PROSITE" id="PS50128">
    <property type="entry name" value="SURP"/>
    <property type="match status" value="1"/>
</dbReference>
<dbReference type="GO" id="GO:0008380">
    <property type="term" value="P:RNA splicing"/>
    <property type="evidence" value="ECO:0007669"/>
    <property type="project" value="UniProtKB-KW"/>
</dbReference>
<feature type="compositionally biased region" description="Low complexity" evidence="6">
    <location>
        <begin position="369"/>
        <end position="384"/>
    </location>
</feature>
<dbReference type="SUPFAM" id="SSF109905">
    <property type="entry name" value="Surp module (SWAP domain)"/>
    <property type="match status" value="1"/>
</dbReference>
<comment type="caution">
    <text evidence="9">The sequence shown here is derived from an EMBL/GenBank/DDBJ whole genome shotgun (WGS) entry which is preliminary data.</text>
</comment>
<dbReference type="PANTHER" id="PTHR23340:SF0">
    <property type="entry name" value="SURP AND G-PATCH DOMAIN-CONTAINING PROTEIN 1 ISOFORM X1"/>
    <property type="match status" value="1"/>
</dbReference>
<evidence type="ECO:0000256" key="1">
    <source>
        <dbReference type="ARBA" id="ARBA00004123"/>
    </source>
</evidence>
<dbReference type="SMART" id="SM00648">
    <property type="entry name" value="SWAP"/>
    <property type="match status" value="1"/>
</dbReference>
<evidence type="ECO:0000259" key="8">
    <source>
        <dbReference type="PROSITE" id="PS50174"/>
    </source>
</evidence>
<dbReference type="Gene3D" id="1.10.10.790">
    <property type="entry name" value="Surp module"/>
    <property type="match status" value="1"/>
</dbReference>
<dbReference type="PROSITE" id="PS50174">
    <property type="entry name" value="G_PATCH"/>
    <property type="match status" value="1"/>
</dbReference>
<keyword evidence="3" id="KW-0508">mRNA splicing</keyword>
<evidence type="ECO:0000256" key="3">
    <source>
        <dbReference type="ARBA" id="ARBA00023187"/>
    </source>
</evidence>
<feature type="region of interest" description="Disordered" evidence="6">
    <location>
        <begin position="179"/>
        <end position="215"/>
    </location>
</feature>
<comment type="subcellular location">
    <subcellularLocation>
        <location evidence="1">Nucleus</location>
    </subcellularLocation>
</comment>
<evidence type="ECO:0008006" key="11">
    <source>
        <dbReference type="Google" id="ProtNLM"/>
    </source>
</evidence>
<evidence type="ECO:0000313" key="10">
    <source>
        <dbReference type="Proteomes" id="UP000290289"/>
    </source>
</evidence>
<feature type="compositionally biased region" description="Polar residues" evidence="6">
    <location>
        <begin position="357"/>
        <end position="368"/>
    </location>
</feature>
<dbReference type="PANTHER" id="PTHR23340">
    <property type="entry name" value="ARGININE/SERINE RICH SPLICING FACTOR SF4/14"/>
    <property type="match status" value="1"/>
</dbReference>
<evidence type="ECO:0000256" key="4">
    <source>
        <dbReference type="ARBA" id="ARBA00023242"/>
    </source>
</evidence>
<feature type="domain" description="G-patch" evidence="8">
    <location>
        <begin position="496"/>
        <end position="543"/>
    </location>
</feature>
<dbReference type="Pfam" id="PF01585">
    <property type="entry name" value="G-patch"/>
    <property type="match status" value="1"/>
</dbReference>
<keyword evidence="4" id="KW-0539">Nucleus</keyword>
<feature type="compositionally biased region" description="Basic and acidic residues" evidence="6">
    <location>
        <begin position="428"/>
        <end position="443"/>
    </location>
</feature>
<protein>
    <recommendedName>
        <fullName evidence="11">G-patch domain-containing protein</fullName>
    </recommendedName>
</protein>
<dbReference type="Proteomes" id="UP000290289">
    <property type="component" value="Chromosome 2"/>
</dbReference>
<dbReference type="SMART" id="SM00443">
    <property type="entry name" value="G_patch"/>
    <property type="match status" value="1"/>
</dbReference>
<dbReference type="InterPro" id="IPR000467">
    <property type="entry name" value="G_patch_dom"/>
</dbReference>
<evidence type="ECO:0000313" key="9">
    <source>
        <dbReference type="EMBL" id="RXI05444.1"/>
    </source>
</evidence>
<dbReference type="InterPro" id="IPR035967">
    <property type="entry name" value="SWAP/Surp_sf"/>
</dbReference>
<feature type="compositionally biased region" description="Polar residues" evidence="6">
    <location>
        <begin position="385"/>
        <end position="395"/>
    </location>
</feature>
<dbReference type="STRING" id="3750.A0A498KGC2"/>
<dbReference type="GO" id="GO:0006397">
    <property type="term" value="P:mRNA processing"/>
    <property type="evidence" value="ECO:0007669"/>
    <property type="project" value="UniProtKB-KW"/>
</dbReference>
<dbReference type="GO" id="GO:0005654">
    <property type="term" value="C:nucleoplasm"/>
    <property type="evidence" value="ECO:0007669"/>
    <property type="project" value="TreeGrafter"/>
</dbReference>
<feature type="compositionally biased region" description="Basic and acidic residues" evidence="6">
    <location>
        <begin position="73"/>
        <end position="84"/>
    </location>
</feature>
<name>A0A498KGC2_MALDO</name>
<feature type="compositionally biased region" description="Basic and acidic residues" evidence="6">
    <location>
        <begin position="127"/>
        <end position="136"/>
    </location>
</feature>
<evidence type="ECO:0000256" key="6">
    <source>
        <dbReference type="SAM" id="MobiDB-lite"/>
    </source>
</evidence>
<feature type="region of interest" description="Disordered" evidence="6">
    <location>
        <begin position="357"/>
        <end position="413"/>
    </location>
</feature>
<dbReference type="GO" id="GO:0003723">
    <property type="term" value="F:RNA binding"/>
    <property type="evidence" value="ECO:0007669"/>
    <property type="project" value="InterPro"/>
</dbReference>